<dbReference type="AlphaFoldDB" id="B3E0S4"/>
<dbReference type="Pfam" id="PF03843">
    <property type="entry name" value="Slp"/>
    <property type="match status" value="1"/>
</dbReference>
<keyword evidence="1" id="KW-0449">Lipoprotein</keyword>
<evidence type="ECO:0000313" key="2">
    <source>
        <dbReference type="Proteomes" id="UP000009149"/>
    </source>
</evidence>
<dbReference type="PANTHER" id="PTHR37530:SF1">
    <property type="entry name" value="OUTER MEMBRANE PROTEIN SLP"/>
    <property type="match status" value="1"/>
</dbReference>
<dbReference type="EMBL" id="CP000975">
    <property type="protein sequence ID" value="ACD82828.1"/>
    <property type="molecule type" value="Genomic_DNA"/>
</dbReference>
<protein>
    <submittedName>
        <fullName evidence="1">Starvation-inducible outer membrane lipoprotein</fullName>
    </submittedName>
</protein>
<name>B3E0S4_METI4</name>
<dbReference type="GO" id="GO:0019867">
    <property type="term" value="C:outer membrane"/>
    <property type="evidence" value="ECO:0007669"/>
    <property type="project" value="InterPro"/>
</dbReference>
<dbReference type="HOGENOM" id="CLU_100924_2_1_0"/>
<gene>
    <name evidence="1" type="primary">slp</name>
    <name evidence="1" type="ordered locus">Minf_0773</name>
</gene>
<dbReference type="InterPro" id="IPR004658">
    <property type="entry name" value="OMP_Slp"/>
</dbReference>
<dbReference type="eggNOG" id="COG3065">
    <property type="taxonomic scope" value="Bacteria"/>
</dbReference>
<sequence>MRIQLYSWVTMLKNLLFLLALSSLGSIGFCSIIPKGLLNQYKNQPPLETILQKPEGYPDRFFLVGGKILSNEPLEDRTELLIEQRKLNHSGKPVGSSSKNKRLILIITKDFLDPNIYTEGRLVTAYGKITVRKLGKEKKIYLAARSIYLWPQFNPIQGGYIGGGPGFFF</sequence>
<dbReference type="STRING" id="481448.Minf_0773"/>
<accession>B3E0S4</accession>
<evidence type="ECO:0000313" key="1">
    <source>
        <dbReference type="EMBL" id="ACD82828.1"/>
    </source>
</evidence>
<reference evidence="1 2" key="1">
    <citation type="journal article" date="2008" name="Biol. Direct">
        <title>Complete genome sequence of the extremely acidophilic methanotroph isolate V4, Methylacidiphilum infernorum, a representative of the bacterial phylum Verrucomicrobia.</title>
        <authorList>
            <person name="Hou S."/>
            <person name="Makarova K.S."/>
            <person name="Saw J.H."/>
            <person name="Senin P."/>
            <person name="Ly B.V."/>
            <person name="Zhou Z."/>
            <person name="Ren Y."/>
            <person name="Wang J."/>
            <person name="Galperin M.Y."/>
            <person name="Omelchenko M.V."/>
            <person name="Wolf Y.I."/>
            <person name="Yutin N."/>
            <person name="Koonin E.V."/>
            <person name="Stott M.B."/>
            <person name="Mountain B.W."/>
            <person name="Crowe M.A."/>
            <person name="Smirnova A.V."/>
            <person name="Dunfield P.F."/>
            <person name="Feng L."/>
            <person name="Wang L."/>
            <person name="Alam M."/>
        </authorList>
    </citation>
    <scope>NUCLEOTIDE SEQUENCE [LARGE SCALE GENOMIC DNA]</scope>
    <source>
        <strain evidence="2">Isolate V4</strain>
    </source>
</reference>
<dbReference type="PANTHER" id="PTHR37530">
    <property type="entry name" value="OUTER MEMBRANE PROTEIN SLP"/>
    <property type="match status" value="1"/>
</dbReference>
<proteinExistence type="predicted"/>
<organism evidence="1 2">
    <name type="scientific">Methylacidiphilum infernorum (isolate V4)</name>
    <name type="common">Methylokorus infernorum (strain V4)</name>
    <dbReference type="NCBI Taxonomy" id="481448"/>
    <lineage>
        <taxon>Bacteria</taxon>
        <taxon>Pseudomonadati</taxon>
        <taxon>Verrucomicrobiota</taxon>
        <taxon>Methylacidiphilae</taxon>
        <taxon>Methylacidiphilales</taxon>
        <taxon>Methylacidiphilaceae</taxon>
        <taxon>Methylacidiphilum (ex Ratnadevi et al. 2023)</taxon>
    </lineage>
</organism>
<dbReference type="KEGG" id="min:Minf_0773"/>
<dbReference type="Proteomes" id="UP000009149">
    <property type="component" value="Chromosome"/>
</dbReference>